<dbReference type="InterPro" id="IPR050190">
    <property type="entry name" value="UPF0213_domain"/>
</dbReference>
<feature type="domain" description="GIY-YIG" evidence="1">
    <location>
        <begin position="4"/>
        <end position="79"/>
    </location>
</feature>
<dbReference type="AlphaFoldDB" id="A0A0F8VZA0"/>
<dbReference type="Pfam" id="PF01541">
    <property type="entry name" value="GIY-YIG"/>
    <property type="match status" value="1"/>
</dbReference>
<accession>A0A0F8VZA0</accession>
<organism evidence="2">
    <name type="scientific">marine sediment metagenome</name>
    <dbReference type="NCBI Taxonomy" id="412755"/>
    <lineage>
        <taxon>unclassified sequences</taxon>
        <taxon>metagenomes</taxon>
        <taxon>ecological metagenomes</taxon>
    </lineage>
</organism>
<protein>
    <recommendedName>
        <fullName evidence="1">GIY-YIG domain-containing protein</fullName>
    </recommendedName>
</protein>
<dbReference type="SUPFAM" id="SSF82771">
    <property type="entry name" value="GIY-YIG endonuclease"/>
    <property type="match status" value="1"/>
</dbReference>
<reference evidence="2" key="1">
    <citation type="journal article" date="2015" name="Nature">
        <title>Complex archaea that bridge the gap between prokaryotes and eukaryotes.</title>
        <authorList>
            <person name="Spang A."/>
            <person name="Saw J.H."/>
            <person name="Jorgensen S.L."/>
            <person name="Zaremba-Niedzwiedzka K."/>
            <person name="Martijn J."/>
            <person name="Lind A.E."/>
            <person name="van Eijk R."/>
            <person name="Schleper C."/>
            <person name="Guy L."/>
            <person name="Ettema T.J."/>
        </authorList>
    </citation>
    <scope>NUCLEOTIDE SEQUENCE</scope>
</reference>
<dbReference type="CDD" id="cd10456">
    <property type="entry name" value="GIY-YIG_UPF0213"/>
    <property type="match status" value="1"/>
</dbReference>
<sequence>MTPVFWYVYIIRAENGRLYTGIALDPDVRFEHHRNGTGAKFFSFSPPEEVVYREEHPNRSEAQKRELKIKGMTRIAKLALIEEYRRGFNG</sequence>
<dbReference type="Gene3D" id="3.40.1440.10">
    <property type="entry name" value="GIY-YIG endonuclease"/>
    <property type="match status" value="1"/>
</dbReference>
<evidence type="ECO:0000313" key="2">
    <source>
        <dbReference type="EMBL" id="KKK49702.1"/>
    </source>
</evidence>
<name>A0A0F8VZA0_9ZZZZ</name>
<dbReference type="InterPro" id="IPR035901">
    <property type="entry name" value="GIY-YIG_endonuc_sf"/>
</dbReference>
<dbReference type="PANTHER" id="PTHR34477:SF1">
    <property type="entry name" value="UPF0213 PROTEIN YHBQ"/>
    <property type="match status" value="1"/>
</dbReference>
<gene>
    <name evidence="2" type="ORF">LCGC14_3132400</name>
</gene>
<dbReference type="InterPro" id="IPR000305">
    <property type="entry name" value="GIY-YIG_endonuc"/>
</dbReference>
<dbReference type="PANTHER" id="PTHR34477">
    <property type="entry name" value="UPF0213 PROTEIN YHBQ"/>
    <property type="match status" value="1"/>
</dbReference>
<evidence type="ECO:0000259" key="1">
    <source>
        <dbReference type="PROSITE" id="PS50164"/>
    </source>
</evidence>
<proteinExistence type="predicted"/>
<dbReference type="PROSITE" id="PS50164">
    <property type="entry name" value="GIY_YIG"/>
    <property type="match status" value="1"/>
</dbReference>
<dbReference type="EMBL" id="LAZR01068403">
    <property type="protein sequence ID" value="KKK49702.1"/>
    <property type="molecule type" value="Genomic_DNA"/>
</dbReference>
<comment type="caution">
    <text evidence="2">The sequence shown here is derived from an EMBL/GenBank/DDBJ whole genome shotgun (WGS) entry which is preliminary data.</text>
</comment>